<dbReference type="EMBL" id="DVMJ01000051">
    <property type="protein sequence ID" value="HIU13582.1"/>
    <property type="molecule type" value="Genomic_DNA"/>
</dbReference>
<feature type="binding site" evidence="10 14">
    <location>
        <position position="6"/>
    </location>
    <ligand>
        <name>substrate</name>
    </ligand>
</feature>
<feature type="binding site" evidence="10 14">
    <location>
        <begin position="142"/>
        <end position="145"/>
    </location>
    <ligand>
        <name>substrate</name>
    </ligand>
</feature>
<dbReference type="PROSITE" id="PS01085">
    <property type="entry name" value="RIBUL_P_3_EPIMER_1"/>
    <property type="match status" value="1"/>
</dbReference>
<comment type="cofactor">
    <cofactor evidence="2">
        <name>Mn(2+)</name>
        <dbReference type="ChEBI" id="CHEBI:29035"/>
    </cofactor>
</comment>
<dbReference type="PIRSF" id="PIRSF001461">
    <property type="entry name" value="RPE"/>
    <property type="match status" value="1"/>
</dbReference>
<keyword evidence="13" id="KW-0170">Cobalt</keyword>
<dbReference type="CDD" id="cd00429">
    <property type="entry name" value="RPE"/>
    <property type="match status" value="1"/>
</dbReference>
<evidence type="ECO:0000256" key="13">
    <source>
        <dbReference type="PIRSR" id="PIRSR001461-2"/>
    </source>
</evidence>
<evidence type="ECO:0000256" key="1">
    <source>
        <dbReference type="ARBA" id="ARBA00001782"/>
    </source>
</evidence>
<organism evidence="15 16">
    <name type="scientific">Candidatus Fimiplasma intestinipullorum</name>
    <dbReference type="NCBI Taxonomy" id="2840825"/>
    <lineage>
        <taxon>Bacteria</taxon>
        <taxon>Bacillati</taxon>
        <taxon>Bacillota</taxon>
        <taxon>Clostridia</taxon>
        <taxon>Eubacteriales</taxon>
        <taxon>Candidatus Fimiplasma</taxon>
    </lineage>
</organism>
<evidence type="ECO:0000256" key="10">
    <source>
        <dbReference type="HAMAP-Rule" id="MF_02227"/>
    </source>
</evidence>
<keyword evidence="9 10" id="KW-0413">Isomerase</keyword>
<dbReference type="Proteomes" id="UP000824175">
    <property type="component" value="Unassembled WGS sequence"/>
</dbReference>
<feature type="binding site" evidence="10 14">
    <location>
        <begin position="197"/>
        <end position="198"/>
    </location>
    <ligand>
        <name>substrate</name>
    </ligand>
</feature>
<feature type="binding site" evidence="10 14">
    <location>
        <position position="64"/>
    </location>
    <ligand>
        <name>substrate</name>
    </ligand>
</feature>
<comment type="cofactor">
    <cofactor evidence="4">
        <name>Zn(2+)</name>
        <dbReference type="ChEBI" id="CHEBI:29105"/>
    </cofactor>
</comment>
<evidence type="ECO:0000256" key="3">
    <source>
        <dbReference type="ARBA" id="ARBA00001941"/>
    </source>
</evidence>
<comment type="caution">
    <text evidence="15">The sequence shown here is derived from an EMBL/GenBank/DDBJ whole genome shotgun (WGS) entry which is preliminary data.</text>
</comment>
<evidence type="ECO:0000256" key="6">
    <source>
        <dbReference type="ARBA" id="ARBA00009541"/>
    </source>
</evidence>
<protein>
    <recommendedName>
        <fullName evidence="7 10">Ribulose-phosphate 3-epimerase</fullName>
        <ecNumber evidence="7 10">5.1.3.1</ecNumber>
    </recommendedName>
</protein>
<comment type="cofactor">
    <cofactor evidence="5">
        <name>Fe(2+)</name>
        <dbReference type="ChEBI" id="CHEBI:29033"/>
    </cofactor>
</comment>
<dbReference type="GO" id="GO:0005737">
    <property type="term" value="C:cytoplasm"/>
    <property type="evidence" value="ECO:0007669"/>
    <property type="project" value="UniProtKB-ARBA"/>
</dbReference>
<reference evidence="15" key="2">
    <citation type="journal article" date="2021" name="PeerJ">
        <title>Extensive microbial diversity within the chicken gut microbiome revealed by metagenomics and culture.</title>
        <authorList>
            <person name="Gilroy R."/>
            <person name="Ravi A."/>
            <person name="Getino M."/>
            <person name="Pursley I."/>
            <person name="Horton D.L."/>
            <person name="Alikhan N.F."/>
            <person name="Baker D."/>
            <person name="Gharbi K."/>
            <person name="Hall N."/>
            <person name="Watson M."/>
            <person name="Adriaenssens E.M."/>
            <person name="Foster-Nyarko E."/>
            <person name="Jarju S."/>
            <person name="Secka A."/>
            <person name="Antonio M."/>
            <person name="Oren A."/>
            <person name="Chaudhuri R.R."/>
            <person name="La Ragione R."/>
            <person name="Hildebrand F."/>
            <person name="Pallen M.J."/>
        </authorList>
    </citation>
    <scope>NUCLEOTIDE SEQUENCE</scope>
    <source>
        <strain evidence="15">CHK195-11698</strain>
    </source>
</reference>
<dbReference type="Pfam" id="PF00834">
    <property type="entry name" value="Ribul_P_3_epim"/>
    <property type="match status" value="1"/>
</dbReference>
<dbReference type="InterPro" id="IPR011060">
    <property type="entry name" value="RibuloseP-bd_barrel"/>
</dbReference>
<dbReference type="InterPro" id="IPR000056">
    <property type="entry name" value="Ribul_P_3_epim-like"/>
</dbReference>
<feature type="binding site" evidence="10 13">
    <location>
        <position position="33"/>
    </location>
    <ligand>
        <name>a divalent metal cation</name>
        <dbReference type="ChEBI" id="CHEBI:60240"/>
    </ligand>
</feature>
<evidence type="ECO:0000256" key="11">
    <source>
        <dbReference type="PIRNR" id="PIRNR001461"/>
    </source>
</evidence>
<feature type="active site" description="Proton acceptor" evidence="10 12">
    <location>
        <position position="33"/>
    </location>
</feature>
<feature type="binding site" evidence="10 13">
    <location>
        <position position="64"/>
    </location>
    <ligand>
        <name>a divalent metal cation</name>
        <dbReference type="ChEBI" id="CHEBI:60240"/>
    </ligand>
</feature>
<comment type="pathway">
    <text evidence="10">Carbohydrate degradation.</text>
</comment>
<comment type="cofactor">
    <cofactor evidence="10 13">
        <name>a divalent metal cation</name>
        <dbReference type="ChEBI" id="CHEBI:60240"/>
    </cofactor>
    <text evidence="10 13">Binds 1 divalent metal cation per subunit.</text>
</comment>
<dbReference type="PROSITE" id="PS01086">
    <property type="entry name" value="RIBUL_P_3_EPIMER_2"/>
    <property type="match status" value="1"/>
</dbReference>
<evidence type="ECO:0000256" key="4">
    <source>
        <dbReference type="ARBA" id="ARBA00001947"/>
    </source>
</evidence>
<comment type="function">
    <text evidence="10">Catalyzes the reversible epimerization of D-ribulose 5-phosphate to D-xylulose 5-phosphate.</text>
</comment>
<evidence type="ECO:0000256" key="9">
    <source>
        <dbReference type="ARBA" id="ARBA00023235"/>
    </source>
</evidence>
<dbReference type="EC" id="5.1.3.1" evidence="7 10"/>
<keyword evidence="13" id="KW-0464">Manganese</keyword>
<dbReference type="GO" id="GO:0004750">
    <property type="term" value="F:D-ribulose-phosphate 3-epimerase activity"/>
    <property type="evidence" value="ECO:0007669"/>
    <property type="project" value="UniProtKB-UniRule"/>
</dbReference>
<reference evidence="15" key="1">
    <citation type="submission" date="2020-10" db="EMBL/GenBank/DDBJ databases">
        <authorList>
            <person name="Gilroy R."/>
        </authorList>
    </citation>
    <scope>NUCLEOTIDE SEQUENCE</scope>
    <source>
        <strain evidence="15">CHK195-11698</strain>
    </source>
</reference>
<dbReference type="SUPFAM" id="SSF51366">
    <property type="entry name" value="Ribulose-phoshate binding barrel"/>
    <property type="match status" value="1"/>
</dbReference>
<evidence type="ECO:0000256" key="12">
    <source>
        <dbReference type="PIRSR" id="PIRSR001461-1"/>
    </source>
</evidence>
<dbReference type="FunFam" id="3.20.20.70:FF:000004">
    <property type="entry name" value="Ribulose-phosphate 3-epimerase"/>
    <property type="match status" value="1"/>
</dbReference>
<proteinExistence type="inferred from homology"/>
<evidence type="ECO:0000256" key="14">
    <source>
        <dbReference type="PIRSR" id="PIRSR001461-3"/>
    </source>
</evidence>
<evidence type="ECO:0000256" key="5">
    <source>
        <dbReference type="ARBA" id="ARBA00001954"/>
    </source>
</evidence>
<feature type="binding site" evidence="14">
    <location>
        <position position="177"/>
    </location>
    <ligand>
        <name>substrate</name>
    </ligand>
</feature>
<dbReference type="Gene3D" id="3.20.20.70">
    <property type="entry name" value="Aldolase class I"/>
    <property type="match status" value="1"/>
</dbReference>
<dbReference type="HAMAP" id="MF_02227">
    <property type="entry name" value="RPE"/>
    <property type="match status" value="1"/>
</dbReference>
<dbReference type="GO" id="GO:0046872">
    <property type="term" value="F:metal ion binding"/>
    <property type="evidence" value="ECO:0007669"/>
    <property type="project" value="UniProtKB-UniRule"/>
</dbReference>
<feature type="active site" description="Proton donor" evidence="10 12">
    <location>
        <position position="175"/>
    </location>
</feature>
<evidence type="ECO:0000256" key="7">
    <source>
        <dbReference type="ARBA" id="ARBA00013188"/>
    </source>
</evidence>
<dbReference type="PANTHER" id="PTHR11749">
    <property type="entry name" value="RIBULOSE-5-PHOSPHATE-3-EPIMERASE"/>
    <property type="match status" value="1"/>
</dbReference>
<dbReference type="GO" id="GO:0019323">
    <property type="term" value="P:pentose catabolic process"/>
    <property type="evidence" value="ECO:0007669"/>
    <property type="project" value="UniProtKB-UniRule"/>
</dbReference>
<comment type="similarity">
    <text evidence="6 10 11">Belongs to the ribulose-phosphate 3-epimerase family.</text>
</comment>
<keyword evidence="10 11" id="KW-0119">Carbohydrate metabolism</keyword>
<dbReference type="NCBIfam" id="NF004076">
    <property type="entry name" value="PRK05581.1-4"/>
    <property type="match status" value="1"/>
</dbReference>
<dbReference type="NCBIfam" id="TIGR01163">
    <property type="entry name" value="rpe"/>
    <property type="match status" value="1"/>
</dbReference>
<dbReference type="AlphaFoldDB" id="A0A9D1HPK6"/>
<feature type="binding site" evidence="10">
    <location>
        <begin position="175"/>
        <end position="177"/>
    </location>
    <ligand>
        <name>substrate</name>
    </ligand>
</feature>
<evidence type="ECO:0000256" key="2">
    <source>
        <dbReference type="ARBA" id="ARBA00001936"/>
    </source>
</evidence>
<gene>
    <name evidence="10 15" type="primary">rpe</name>
    <name evidence="15" type="ORF">IAD15_05880</name>
</gene>
<dbReference type="InterPro" id="IPR013785">
    <property type="entry name" value="Aldolase_TIM"/>
</dbReference>
<accession>A0A9D1HPK6</accession>
<sequence length="214" mass="23410">MIISPSVLSADFLHLHQEVKSIEATQAQWLHYDVMDGHFVPNLSFGMDILKSLRQATSLFLDVHLMISEPARYLQAFLDAGADLVTFHYEAVAEDEIAHLCDIIHQHGKKAGLSIKPATPVEVVLPYLEKLDLVLVMSVEPGFGGQRFMPLSLDKIRSLKVAIQQGAYQCLVEVDGGINDQTAIEAKESGADVLVAGSYVFHASDRQAAVASLL</sequence>
<dbReference type="GO" id="GO:0006098">
    <property type="term" value="P:pentose-phosphate shunt"/>
    <property type="evidence" value="ECO:0007669"/>
    <property type="project" value="UniProtKB-UniRule"/>
</dbReference>
<comment type="catalytic activity">
    <reaction evidence="1 10 11">
        <text>D-ribulose 5-phosphate = D-xylulose 5-phosphate</text>
        <dbReference type="Rhea" id="RHEA:13677"/>
        <dbReference type="ChEBI" id="CHEBI:57737"/>
        <dbReference type="ChEBI" id="CHEBI:58121"/>
        <dbReference type="EC" id="5.1.3.1"/>
    </reaction>
</comment>
<feature type="binding site" evidence="10 13">
    <location>
        <position position="31"/>
    </location>
    <ligand>
        <name>a divalent metal cation</name>
        <dbReference type="ChEBI" id="CHEBI:60240"/>
    </ligand>
</feature>
<name>A0A9D1HPK6_9FIRM</name>
<feature type="binding site" evidence="10 13">
    <location>
        <position position="175"/>
    </location>
    <ligand>
        <name>a divalent metal cation</name>
        <dbReference type="ChEBI" id="CHEBI:60240"/>
    </ligand>
</feature>
<dbReference type="InterPro" id="IPR026019">
    <property type="entry name" value="Ribul_P_3_epim"/>
</dbReference>
<keyword evidence="8 10" id="KW-0479">Metal-binding</keyword>
<evidence type="ECO:0000256" key="8">
    <source>
        <dbReference type="ARBA" id="ARBA00022723"/>
    </source>
</evidence>
<evidence type="ECO:0000313" key="15">
    <source>
        <dbReference type="EMBL" id="HIU13582.1"/>
    </source>
</evidence>
<keyword evidence="13" id="KW-0862">Zinc</keyword>
<comment type="cofactor">
    <cofactor evidence="3">
        <name>Co(2+)</name>
        <dbReference type="ChEBI" id="CHEBI:48828"/>
    </cofactor>
</comment>
<evidence type="ECO:0000313" key="16">
    <source>
        <dbReference type="Proteomes" id="UP000824175"/>
    </source>
</evidence>